<dbReference type="AlphaFoldDB" id="A0A087B2M5"/>
<comment type="caution">
    <text evidence="3">The sequence shown here is derived from an EMBL/GenBank/DDBJ whole genome shotgun (WGS) entry which is preliminary data.</text>
</comment>
<proteinExistence type="predicted"/>
<sequence>MANQNNSNLNNFTNDEQPTETMAPATKRIETTAQPTGAQGYERPYVFAQEAGRNAGQQYAQQAEQPQYAAPEPPAGDGATAATRVHDKLSNKMIAFVVGISLACGLAAGVAGTAIANAVNGSNDRTHSWHMAEGDSDSRPSLPEDMQGQLGQDGSDADGEMGFGDMDFDDMGGRGGMRGKRGMIAPDQQAPQDGEQSDGDDTTDKDSSGSDKDSSDTATSSFLAL</sequence>
<feature type="compositionally biased region" description="Low complexity" evidence="1">
    <location>
        <begin position="55"/>
        <end position="70"/>
    </location>
</feature>
<evidence type="ECO:0008006" key="5">
    <source>
        <dbReference type="Google" id="ProtNLM"/>
    </source>
</evidence>
<keyword evidence="2" id="KW-0472">Membrane</keyword>
<feature type="region of interest" description="Disordered" evidence="1">
    <location>
        <begin position="1"/>
        <end position="80"/>
    </location>
</feature>
<evidence type="ECO:0000256" key="1">
    <source>
        <dbReference type="SAM" id="MobiDB-lite"/>
    </source>
</evidence>
<organism evidence="3 4">
    <name type="scientific">Bifidobacterium cuniculi</name>
    <dbReference type="NCBI Taxonomy" id="1688"/>
    <lineage>
        <taxon>Bacteria</taxon>
        <taxon>Bacillati</taxon>
        <taxon>Actinomycetota</taxon>
        <taxon>Actinomycetes</taxon>
        <taxon>Bifidobacteriales</taxon>
        <taxon>Bifidobacteriaceae</taxon>
        <taxon>Bifidobacterium</taxon>
    </lineage>
</organism>
<feature type="compositionally biased region" description="Basic and acidic residues" evidence="1">
    <location>
        <begin position="124"/>
        <end position="138"/>
    </location>
</feature>
<dbReference type="eggNOG" id="ENOG5031WMC">
    <property type="taxonomic scope" value="Bacteria"/>
</dbReference>
<accession>A0A087B2M5</accession>
<keyword evidence="2" id="KW-0812">Transmembrane</keyword>
<evidence type="ECO:0000313" key="3">
    <source>
        <dbReference type="EMBL" id="KFI65275.1"/>
    </source>
</evidence>
<dbReference type="EMBL" id="JGYV01000002">
    <property type="protein sequence ID" value="KFI65275.1"/>
    <property type="molecule type" value="Genomic_DNA"/>
</dbReference>
<feature type="compositionally biased region" description="Low complexity" evidence="1">
    <location>
        <begin position="1"/>
        <end position="14"/>
    </location>
</feature>
<feature type="region of interest" description="Disordered" evidence="1">
    <location>
        <begin position="122"/>
        <end position="225"/>
    </location>
</feature>
<keyword evidence="4" id="KW-1185">Reference proteome</keyword>
<feature type="transmembrane region" description="Helical" evidence="2">
    <location>
        <begin position="94"/>
        <end position="116"/>
    </location>
</feature>
<dbReference type="STRING" id="1688.BCUN_1041"/>
<feature type="compositionally biased region" description="Basic and acidic residues" evidence="1">
    <location>
        <begin position="202"/>
        <end position="215"/>
    </location>
</feature>
<protein>
    <recommendedName>
        <fullName evidence="5">Ethanolamine utilization protein EutL</fullName>
    </recommendedName>
</protein>
<dbReference type="Proteomes" id="UP000029067">
    <property type="component" value="Unassembled WGS sequence"/>
</dbReference>
<evidence type="ECO:0000313" key="4">
    <source>
        <dbReference type="Proteomes" id="UP000029067"/>
    </source>
</evidence>
<keyword evidence="2" id="KW-1133">Transmembrane helix</keyword>
<name>A0A087B2M5_9BIFI</name>
<feature type="compositionally biased region" description="Low complexity" evidence="1">
    <location>
        <begin position="216"/>
        <end position="225"/>
    </location>
</feature>
<evidence type="ECO:0000256" key="2">
    <source>
        <dbReference type="SAM" id="Phobius"/>
    </source>
</evidence>
<gene>
    <name evidence="3" type="ORF">BCUN_1041</name>
</gene>
<reference evidence="3 4" key="1">
    <citation type="submission" date="2014-03" db="EMBL/GenBank/DDBJ databases">
        <title>Genomics of Bifidobacteria.</title>
        <authorList>
            <person name="Ventura M."/>
            <person name="Milani C."/>
            <person name="Lugli G.A."/>
        </authorList>
    </citation>
    <scope>NUCLEOTIDE SEQUENCE [LARGE SCALE GENOMIC DNA]</scope>
    <source>
        <strain evidence="3 4">LMG 10738</strain>
    </source>
</reference>
<dbReference type="RefSeq" id="WP_033517676.1">
    <property type="nucleotide sequence ID" value="NZ_JGYV01000002.1"/>
</dbReference>